<dbReference type="Pfam" id="PF04577">
    <property type="entry name" value="Glyco_transf_61"/>
    <property type="match status" value="1"/>
</dbReference>
<keyword evidence="2" id="KW-0808">Transferase</keyword>
<sequence>MILQRCEMFYGRAEVREGRPILRVVEEAQYLTRAPGLDKVPAIFDAAGRMVPESLDYYGADRTPFWQTTEWPDGLGPVTEAAPPGTYLYVGALQQHFGHFIINTLARLWPLDDLAGEAVRPTLLCHSLGPTVPWEATAFIPEILGRLGLGVQDLASFDRPMRIPTLLVPQAALQQDDYAFPILADLCRRIGGAYYAPEDVDADPQPVYLSKARLTHGVRRFTNEEAVTALLERNGVRIVFPELLSFPEQVRLFARHRVILGSNGSAFHTLLFAPPGRQVIALTDRLTLSATYQLIDRLTGTQAHYYYPVGTSSHVGDGFSLNFAFREPEAVAGALLDRIETIETLRERDMRADPGSWHLSPTIPPLPQRPGRWPAVLEHLRGVLPGRG</sequence>
<dbReference type="Proteomes" id="UP000297535">
    <property type="component" value="Unassembled WGS sequence"/>
</dbReference>
<dbReference type="OrthoDB" id="7843421at2"/>
<evidence type="ECO:0000313" key="2">
    <source>
        <dbReference type="EMBL" id="TGD98216.1"/>
    </source>
</evidence>
<accession>A0A4Z0NNF0</accession>
<keyword evidence="3" id="KW-1185">Reference proteome</keyword>
<dbReference type="GO" id="GO:0016757">
    <property type="term" value="F:glycosyltransferase activity"/>
    <property type="evidence" value="ECO:0007669"/>
    <property type="project" value="InterPro"/>
</dbReference>
<name>A0A4Z0NNF0_9HYPH</name>
<protein>
    <submittedName>
        <fullName evidence="2">Glycosyltransferase family 61 protein</fullName>
    </submittedName>
</protein>
<dbReference type="RefSeq" id="WP_135415777.1">
    <property type="nucleotide sequence ID" value="NZ_SRLB01000011.1"/>
</dbReference>
<organism evidence="2 3">
    <name type="scientific">Methylobacterium nonmethylotrophicum</name>
    <dbReference type="NCBI Taxonomy" id="1141884"/>
    <lineage>
        <taxon>Bacteria</taxon>
        <taxon>Pseudomonadati</taxon>
        <taxon>Pseudomonadota</taxon>
        <taxon>Alphaproteobacteria</taxon>
        <taxon>Hyphomicrobiales</taxon>
        <taxon>Methylobacteriaceae</taxon>
        <taxon>Methylobacterium</taxon>
    </lineage>
</organism>
<gene>
    <name evidence="2" type="ORF">EU555_15980</name>
</gene>
<evidence type="ECO:0000259" key="1">
    <source>
        <dbReference type="Pfam" id="PF04577"/>
    </source>
</evidence>
<feature type="domain" description="Glycosyltransferase 61 catalytic" evidence="1">
    <location>
        <begin position="97"/>
        <end position="280"/>
    </location>
</feature>
<reference evidence="2 3" key="1">
    <citation type="submission" date="2019-04" db="EMBL/GenBank/DDBJ databases">
        <authorList>
            <person name="Feng G."/>
            <person name="Zhu H."/>
        </authorList>
    </citation>
    <scope>NUCLEOTIDE SEQUENCE [LARGE SCALE GENOMIC DNA]</scope>
    <source>
        <strain evidence="2 3">6HR-1</strain>
    </source>
</reference>
<dbReference type="EMBL" id="SRLB01000011">
    <property type="protein sequence ID" value="TGD98216.1"/>
    <property type="molecule type" value="Genomic_DNA"/>
</dbReference>
<proteinExistence type="predicted"/>
<evidence type="ECO:0000313" key="3">
    <source>
        <dbReference type="Proteomes" id="UP000297535"/>
    </source>
</evidence>
<comment type="caution">
    <text evidence="2">The sequence shown here is derived from an EMBL/GenBank/DDBJ whole genome shotgun (WGS) entry which is preliminary data.</text>
</comment>
<dbReference type="InterPro" id="IPR049625">
    <property type="entry name" value="Glyco_transf_61_cat"/>
</dbReference>
<dbReference type="AlphaFoldDB" id="A0A4Z0NNF0"/>